<proteinExistence type="predicted"/>
<feature type="transmembrane region" description="Helical" evidence="1">
    <location>
        <begin position="43"/>
        <end position="63"/>
    </location>
</feature>
<gene>
    <name evidence="2" type="ORF">MESINF_0913</name>
</gene>
<dbReference type="InterPro" id="IPR036259">
    <property type="entry name" value="MFS_trans_sf"/>
</dbReference>
<sequence length="98" mass="10783">MGARPGPIQGTLFILISMFEAMLFVTSSDYINRLIPSQYRATIISFSSMVFSVVMIVIFSSFGKMADTFSFGIAFISLAAVGSFLYGLNMRVLAKLEM</sequence>
<dbReference type="Proteomes" id="UP000250796">
    <property type="component" value="Chromosome MESINF"/>
</dbReference>
<accession>A0A7Z7PQF4</accession>
<evidence type="ECO:0000256" key="1">
    <source>
        <dbReference type="SAM" id="Phobius"/>
    </source>
</evidence>
<keyword evidence="1" id="KW-0472">Membrane</keyword>
<keyword evidence="3" id="KW-1185">Reference proteome</keyword>
<organism evidence="2 3">
    <name type="scientific">Mesotoga infera</name>
    <dbReference type="NCBI Taxonomy" id="1236046"/>
    <lineage>
        <taxon>Bacteria</taxon>
        <taxon>Thermotogati</taxon>
        <taxon>Thermotogota</taxon>
        <taxon>Thermotogae</taxon>
        <taxon>Kosmotogales</taxon>
        <taxon>Kosmotogaceae</taxon>
        <taxon>Mesotoga</taxon>
    </lineage>
</organism>
<reference evidence="2 3" key="1">
    <citation type="submission" date="2017-01" db="EMBL/GenBank/DDBJ databases">
        <authorList>
            <person name="Erauso G."/>
        </authorList>
    </citation>
    <scope>NUCLEOTIDE SEQUENCE [LARGE SCALE GENOMIC DNA]</scope>
    <source>
        <strain evidence="2">MESINF1</strain>
    </source>
</reference>
<name>A0A7Z7PQF4_9BACT</name>
<keyword evidence="1" id="KW-1133">Transmembrane helix</keyword>
<dbReference type="SUPFAM" id="SSF103473">
    <property type="entry name" value="MFS general substrate transporter"/>
    <property type="match status" value="1"/>
</dbReference>
<feature type="transmembrane region" description="Helical" evidence="1">
    <location>
        <begin position="12"/>
        <end position="31"/>
    </location>
</feature>
<protein>
    <submittedName>
        <fullName evidence="2">Major Facilitator Superfamily transporter</fullName>
    </submittedName>
</protein>
<keyword evidence="1" id="KW-0812">Transmembrane</keyword>
<dbReference type="EMBL" id="LS974202">
    <property type="protein sequence ID" value="SSC12362.1"/>
    <property type="molecule type" value="Genomic_DNA"/>
</dbReference>
<feature type="transmembrane region" description="Helical" evidence="1">
    <location>
        <begin position="69"/>
        <end position="88"/>
    </location>
</feature>
<dbReference type="AlphaFoldDB" id="A0A7Z7PQF4"/>
<evidence type="ECO:0000313" key="3">
    <source>
        <dbReference type="Proteomes" id="UP000250796"/>
    </source>
</evidence>
<dbReference type="Gene3D" id="1.20.1250.20">
    <property type="entry name" value="MFS general substrate transporter like domains"/>
    <property type="match status" value="1"/>
</dbReference>
<evidence type="ECO:0000313" key="2">
    <source>
        <dbReference type="EMBL" id="SSC12362.1"/>
    </source>
</evidence>
<dbReference type="KEGG" id="minf:MESINF_0913"/>